<feature type="region of interest" description="Disordered" evidence="1">
    <location>
        <begin position="1"/>
        <end position="37"/>
    </location>
</feature>
<reference evidence="2 3" key="1">
    <citation type="submission" date="2024-02" db="EMBL/GenBank/DDBJ databases">
        <title>A draft genome for the cacao thread blight pathogen Marasmius crinis-equi.</title>
        <authorList>
            <person name="Cohen S.P."/>
            <person name="Baruah I.K."/>
            <person name="Amoako-Attah I."/>
            <person name="Bukari Y."/>
            <person name="Meinhardt L.W."/>
            <person name="Bailey B.A."/>
        </authorList>
    </citation>
    <scope>NUCLEOTIDE SEQUENCE [LARGE SCALE GENOMIC DNA]</scope>
    <source>
        <strain evidence="2 3">GH-76</strain>
    </source>
</reference>
<protein>
    <submittedName>
        <fullName evidence="2">Uncharacterized protein</fullName>
    </submittedName>
</protein>
<sequence length="222" mass="26140">MPRANTKTSKSHRYPNHAQNQLGHTKTKLENEKAQRTGSQRVFVPSLLPKHWLQIKALLFSEFYEFLHNDMIPAGINWIFHQLECQFPDLALYPAGSVTEVEDVIRIRKEDICLVLYKAFRDTHTYPDGTWMPFAPLRILELKKQISREDYMYAGMHSMRWRYGYSAIPKSDYFSTGDAKRAMYMAAPSAYHVCRVRKTAETKWFFLKAHFLPSFDPLYYDN</sequence>
<accession>A0ABR3ESD9</accession>
<comment type="caution">
    <text evidence="2">The sequence shown here is derived from an EMBL/GenBank/DDBJ whole genome shotgun (WGS) entry which is preliminary data.</text>
</comment>
<organism evidence="2 3">
    <name type="scientific">Marasmius crinis-equi</name>
    <dbReference type="NCBI Taxonomy" id="585013"/>
    <lineage>
        <taxon>Eukaryota</taxon>
        <taxon>Fungi</taxon>
        <taxon>Dikarya</taxon>
        <taxon>Basidiomycota</taxon>
        <taxon>Agaricomycotina</taxon>
        <taxon>Agaricomycetes</taxon>
        <taxon>Agaricomycetidae</taxon>
        <taxon>Agaricales</taxon>
        <taxon>Marasmiineae</taxon>
        <taxon>Marasmiaceae</taxon>
        <taxon>Marasmius</taxon>
    </lineage>
</organism>
<evidence type="ECO:0000313" key="3">
    <source>
        <dbReference type="Proteomes" id="UP001465976"/>
    </source>
</evidence>
<evidence type="ECO:0000313" key="2">
    <source>
        <dbReference type="EMBL" id="KAL0565766.1"/>
    </source>
</evidence>
<dbReference type="EMBL" id="JBAHYK010002128">
    <property type="protein sequence ID" value="KAL0565766.1"/>
    <property type="molecule type" value="Genomic_DNA"/>
</dbReference>
<keyword evidence="3" id="KW-1185">Reference proteome</keyword>
<gene>
    <name evidence="2" type="ORF">V5O48_016251</name>
</gene>
<evidence type="ECO:0000256" key="1">
    <source>
        <dbReference type="SAM" id="MobiDB-lite"/>
    </source>
</evidence>
<name>A0ABR3ESD9_9AGAR</name>
<dbReference type="Proteomes" id="UP001465976">
    <property type="component" value="Unassembled WGS sequence"/>
</dbReference>
<proteinExistence type="predicted"/>